<dbReference type="EMBL" id="MKZO01000026">
    <property type="protein sequence ID" value="OLS61898.1"/>
    <property type="molecule type" value="Genomic_DNA"/>
</dbReference>
<organism evidence="1 2">
    <name type="scientific">Pseudomonas putida</name>
    <name type="common">Arthrobacter siderocapsulatus</name>
    <dbReference type="NCBI Taxonomy" id="303"/>
    <lineage>
        <taxon>Bacteria</taxon>
        <taxon>Pseudomonadati</taxon>
        <taxon>Pseudomonadota</taxon>
        <taxon>Gammaproteobacteria</taxon>
        <taxon>Pseudomonadales</taxon>
        <taxon>Pseudomonadaceae</taxon>
        <taxon>Pseudomonas</taxon>
    </lineage>
</organism>
<sequence>MDSVSGEGGFWDIGPHDPINVEHAWREFVRLADGYVVEDLVPEPRNFQNADFFFPKIPTVVELKEIVTEFEKSASFQKGMVPLLKRAAEEQPGWLPFNADDDYPCPAWFSDEVIRLFRPPISRILKKANGQIKQTKLHFGASDSTGILVLVNDGFTALEPHFVRDLARSLLMTSYSSIDCFIYATVNRYVQVNDSDVPRLLWMPYYSERAPDDFHRFVDDLGRRWFAFLDTKIGGFTEPSWEVSRDSDCDVSLQFRAIVPPRDE</sequence>
<protein>
    <submittedName>
        <fullName evidence="1">Uncharacterized protein</fullName>
    </submittedName>
</protein>
<name>A0A1Q9R3D8_PSEPU</name>
<dbReference type="RefSeq" id="WP_075804079.1">
    <property type="nucleotide sequence ID" value="NZ_MKZO01000026.1"/>
</dbReference>
<evidence type="ECO:0000313" key="1">
    <source>
        <dbReference type="EMBL" id="OLS61898.1"/>
    </source>
</evidence>
<dbReference type="AlphaFoldDB" id="A0A1Q9R3D8"/>
<proteinExistence type="predicted"/>
<comment type="caution">
    <text evidence="1">The sequence shown here is derived from an EMBL/GenBank/DDBJ whole genome shotgun (WGS) entry which is preliminary data.</text>
</comment>
<gene>
    <name evidence="1" type="ORF">PSEMO_32710</name>
</gene>
<evidence type="ECO:0000313" key="2">
    <source>
        <dbReference type="Proteomes" id="UP000186736"/>
    </source>
</evidence>
<dbReference type="Proteomes" id="UP000186736">
    <property type="component" value="Unassembled WGS sequence"/>
</dbReference>
<reference evidence="1 2" key="1">
    <citation type="submission" date="2016-10" db="EMBL/GenBank/DDBJ databases">
        <title>Genome Sequence of Pseudomonas putida GM4FR.</title>
        <authorList>
            <person name="Poehlein A."/>
            <person name="Wemheuer F."/>
            <person name="Hollensteiner J."/>
            <person name="Wemheuer B."/>
        </authorList>
    </citation>
    <scope>NUCLEOTIDE SEQUENCE [LARGE SCALE GENOMIC DNA]</scope>
    <source>
        <strain evidence="1 2">GM4FR</strain>
    </source>
</reference>
<accession>A0A1Q9R3D8</accession>
<dbReference type="OrthoDB" id="7041777at2"/>